<dbReference type="InterPro" id="IPR005055">
    <property type="entry name" value="A10/PebIII"/>
</dbReference>
<accession>A0A5Q2USR4</accession>
<evidence type="ECO:0000256" key="1">
    <source>
        <dbReference type="SAM" id="SignalP"/>
    </source>
</evidence>
<dbReference type="PANTHER" id="PTHR11257:SF13">
    <property type="entry name" value="GEO07322P1"/>
    <property type="match status" value="1"/>
</dbReference>
<evidence type="ECO:0000313" key="2">
    <source>
        <dbReference type="EMBL" id="QGH51248.1"/>
    </source>
</evidence>
<dbReference type="Pfam" id="PF03392">
    <property type="entry name" value="OS-D"/>
    <property type="match status" value="1"/>
</dbReference>
<dbReference type="Gene3D" id="1.10.2080.10">
    <property type="entry name" value="Insect odorant-binding protein A10/Ejaculatory bulb-specific protein 3"/>
    <property type="match status" value="1"/>
</dbReference>
<feature type="signal peptide" evidence="1">
    <location>
        <begin position="1"/>
        <end position="20"/>
    </location>
</feature>
<dbReference type="PANTHER" id="PTHR11257">
    <property type="entry name" value="CHEMOSENSORY PROTEIN-RELATED"/>
    <property type="match status" value="1"/>
</dbReference>
<reference evidence="2" key="1">
    <citation type="submission" date="2019-04" db="EMBL/GenBank/DDBJ databases">
        <title>Chemosensory genes of Conopomorpha sinensis.</title>
        <authorList>
            <person name="Li P."/>
            <person name="Liu Y."/>
            <person name="Wang S."/>
            <person name="Sun H."/>
        </authorList>
    </citation>
    <scope>NUCLEOTIDE SEQUENCE</scope>
</reference>
<dbReference type="SUPFAM" id="SSF100910">
    <property type="entry name" value="Chemosensory protein Csp2"/>
    <property type="match status" value="1"/>
</dbReference>
<sequence>MSQKLIPVLLSLMLATLVHCAEFYSSKYDNFDIQPLLSNDRILVGYTKCFLDRGPCTPDSKAFKAVIPEALETKCGKCSPKQKELIKTVITVLRERHPDSWKELLDKYDKERKFRDTVDKFLEED</sequence>
<keyword evidence="1" id="KW-0732">Signal</keyword>
<feature type="chain" id="PRO_5024304220" evidence="1">
    <location>
        <begin position="21"/>
        <end position="125"/>
    </location>
</feature>
<dbReference type="AlphaFoldDB" id="A0A5Q2USR4"/>
<proteinExistence type="evidence at transcript level"/>
<dbReference type="InterPro" id="IPR036682">
    <property type="entry name" value="OS_D_A10/PebIII_sf"/>
</dbReference>
<protein>
    <submittedName>
        <fullName evidence="2">Putative chemosensory protein 5</fullName>
    </submittedName>
</protein>
<name>A0A5Q2USR4_9NEOP</name>
<dbReference type="EMBL" id="MK821134">
    <property type="protein sequence ID" value="QGH51248.1"/>
    <property type="molecule type" value="mRNA"/>
</dbReference>
<organism evidence="2">
    <name type="scientific">Conopomorpha sinensis</name>
    <name type="common">litch fruit borer</name>
    <dbReference type="NCBI Taxonomy" id="940481"/>
    <lineage>
        <taxon>Eukaryota</taxon>
        <taxon>Metazoa</taxon>
        <taxon>Ecdysozoa</taxon>
        <taxon>Arthropoda</taxon>
        <taxon>Hexapoda</taxon>
        <taxon>Insecta</taxon>
        <taxon>Pterygota</taxon>
        <taxon>Neoptera</taxon>
        <taxon>Endopterygota</taxon>
        <taxon>Lepidoptera</taxon>
        <taxon>Glossata</taxon>
        <taxon>Ditrysia</taxon>
        <taxon>Tineoidea</taxon>
        <taxon>Gracillariidae</taxon>
        <taxon>Conopomorpha</taxon>
    </lineage>
</organism>